<dbReference type="EMBL" id="CABIKO010000052">
    <property type="protein sequence ID" value="VVA21493.1"/>
    <property type="molecule type" value="Genomic_DNA"/>
</dbReference>
<evidence type="ECO:0000313" key="4">
    <source>
        <dbReference type="Proteomes" id="UP000327085"/>
    </source>
</evidence>
<dbReference type="Proteomes" id="UP000327085">
    <property type="component" value="Chromosome 5"/>
</dbReference>
<protein>
    <submittedName>
        <fullName evidence="3">PREDICTED: At1g67050</fullName>
    </submittedName>
</protein>
<evidence type="ECO:0000313" key="3">
    <source>
        <dbReference type="EMBL" id="VVA21493.1"/>
    </source>
</evidence>
<dbReference type="Gramene" id="VVA21493">
    <property type="protein sequence ID" value="VVA21493"/>
    <property type="gene ID" value="Prudul26B003355"/>
</dbReference>
<organism evidence="3 4">
    <name type="scientific">Prunus dulcis</name>
    <name type="common">Almond</name>
    <name type="synonym">Amygdalus dulcis</name>
    <dbReference type="NCBI Taxonomy" id="3755"/>
    <lineage>
        <taxon>Eukaryota</taxon>
        <taxon>Viridiplantae</taxon>
        <taxon>Streptophyta</taxon>
        <taxon>Embryophyta</taxon>
        <taxon>Tracheophyta</taxon>
        <taxon>Spermatophyta</taxon>
        <taxon>Magnoliopsida</taxon>
        <taxon>eudicotyledons</taxon>
        <taxon>Gunneridae</taxon>
        <taxon>Pentapetalae</taxon>
        <taxon>rosids</taxon>
        <taxon>fabids</taxon>
        <taxon>Rosales</taxon>
        <taxon>Rosaceae</taxon>
        <taxon>Amygdaloideae</taxon>
        <taxon>Amygdaleae</taxon>
        <taxon>Prunus</taxon>
    </lineage>
</organism>
<keyword evidence="5" id="KW-1185">Reference proteome</keyword>
<feature type="compositionally biased region" description="Polar residues" evidence="1">
    <location>
        <begin position="162"/>
        <end position="172"/>
    </location>
</feature>
<reference evidence="2 5" key="3">
    <citation type="journal article" date="2022" name="G3 (Bethesda)">
        <title>Whole-genome sequence and methylome profiling of the almond [Prunus dulcis (Mill.) D.A. Webb] cultivar 'Nonpareil'.</title>
        <authorList>
            <person name="D'Amico-Willman K.M."/>
            <person name="Ouma W.Z."/>
            <person name="Meulia T."/>
            <person name="Sideli G.M."/>
            <person name="Gradziel T.M."/>
            <person name="Fresnedo-Ramirez J."/>
        </authorList>
    </citation>
    <scope>NUCLEOTIDE SEQUENCE [LARGE SCALE GENOMIC DNA]</scope>
    <source>
        <strain evidence="2">Clone GOH B32 T37-40</strain>
    </source>
</reference>
<dbReference type="Proteomes" id="UP001054821">
    <property type="component" value="Chromosome 5"/>
</dbReference>
<name>A0A5E4F0M5_PRUDU</name>
<feature type="region of interest" description="Disordered" evidence="1">
    <location>
        <begin position="85"/>
        <end position="111"/>
    </location>
</feature>
<gene>
    <name evidence="3" type="ORF">ALMOND_2B003355</name>
    <name evidence="2" type="ORF">L3X38_029840</name>
</gene>
<dbReference type="OMA" id="MICTEAL"/>
<evidence type="ECO:0000313" key="5">
    <source>
        <dbReference type="Proteomes" id="UP001054821"/>
    </source>
</evidence>
<reference evidence="3" key="1">
    <citation type="submission" date="2019-07" db="EMBL/GenBank/DDBJ databases">
        <authorList>
            <person name="Alioto T."/>
            <person name="Alioto T."/>
            <person name="Gomez Garrido J."/>
        </authorList>
    </citation>
    <scope>NUCLEOTIDE SEQUENCE</scope>
</reference>
<evidence type="ECO:0000256" key="1">
    <source>
        <dbReference type="SAM" id="MobiDB-lite"/>
    </source>
</evidence>
<dbReference type="InParanoid" id="A0A5E4F0M5"/>
<sequence length="266" mass="28941">MCSEASPPRLSFSLDLGQADVLPVGHNQPRRDTSLLDLNCDFEFSISGSFRHESSSADELFSHGVILPMQPRERIDEAPKRIANSEARHSASLPPLPSPPSNENQKKESVKEVVTDMNPDHLELHKPQSKSFWGFNRSSSLNQDNKKSLLCSLPLLSRSNSTGSAPNPNPKKTTFKQSSSQKQSSNISMSKSSSYSSSSSSSSNPYATLPRPPSKKGYNGSSYYGNGVRISPVLNVPSPYISKGTAKLFCLGSFLHPGGKDKKAKK</sequence>
<dbReference type="EMBL" id="JAJFAZ020000005">
    <property type="protein sequence ID" value="KAI5330442.1"/>
    <property type="molecule type" value="Genomic_DNA"/>
</dbReference>
<feature type="compositionally biased region" description="Low complexity" evidence="1">
    <location>
        <begin position="176"/>
        <end position="203"/>
    </location>
</feature>
<dbReference type="PANTHER" id="PTHR36757">
    <property type="entry name" value="BNAANNG22500D PROTEIN"/>
    <property type="match status" value="1"/>
</dbReference>
<accession>A0A5E4F0M5</accession>
<feature type="region of interest" description="Disordered" evidence="1">
    <location>
        <begin position="157"/>
        <end position="220"/>
    </location>
</feature>
<dbReference type="AlphaFoldDB" id="A0A5E4F0M5"/>
<evidence type="ECO:0000313" key="2">
    <source>
        <dbReference type="EMBL" id="KAI5330442.1"/>
    </source>
</evidence>
<dbReference type="PANTHER" id="PTHR36757:SF4">
    <property type="entry name" value="DUF4005 DOMAIN-CONTAINING PROTEIN"/>
    <property type="match status" value="1"/>
</dbReference>
<proteinExistence type="predicted"/>
<reference evidence="4" key="2">
    <citation type="journal article" date="2020" name="Plant J.">
        <title>Transposons played a major role in the diversification between the closely related almond and peach genomes: results from the almond genome sequence.</title>
        <authorList>
            <person name="Alioto T."/>
            <person name="Alexiou K.G."/>
            <person name="Bardil A."/>
            <person name="Barteri F."/>
            <person name="Castanera R."/>
            <person name="Cruz F."/>
            <person name="Dhingra A."/>
            <person name="Duval H."/>
            <person name="Fernandez I Marti A."/>
            <person name="Frias L."/>
            <person name="Galan B."/>
            <person name="Garcia J.L."/>
            <person name="Howad W."/>
            <person name="Gomez-Garrido J."/>
            <person name="Gut M."/>
            <person name="Julca I."/>
            <person name="Morata J."/>
            <person name="Puigdomenech P."/>
            <person name="Ribeca P."/>
            <person name="Rubio Cabetas M.J."/>
            <person name="Vlasova A."/>
            <person name="Wirthensohn M."/>
            <person name="Garcia-Mas J."/>
            <person name="Gabaldon T."/>
            <person name="Casacuberta J.M."/>
            <person name="Arus P."/>
        </authorList>
    </citation>
    <scope>NUCLEOTIDE SEQUENCE [LARGE SCALE GENOMIC DNA]</scope>
    <source>
        <strain evidence="4">cv. Texas</strain>
    </source>
</reference>